<feature type="binding site" evidence="10">
    <location>
        <position position="245"/>
    </location>
    <ligand>
        <name>K(+)</name>
        <dbReference type="ChEBI" id="CHEBI:29103"/>
    </ligand>
</feature>
<protein>
    <recommendedName>
        <fullName evidence="10">Deoxyribokinase</fullName>
        <shortName evidence="10">dRK</shortName>
        <ecNumber evidence="10">2.7.1.229</ecNumber>
    </recommendedName>
    <alternativeName>
        <fullName evidence="10">ATP:2-deoxy-D-ribose 5-phosphotransferase</fullName>
    </alternativeName>
</protein>
<dbReference type="EMBL" id="CP060715">
    <property type="protein sequence ID" value="QNN61085.1"/>
    <property type="molecule type" value="Genomic_DNA"/>
</dbReference>
<evidence type="ECO:0000256" key="9">
    <source>
        <dbReference type="ARBA" id="ARBA00023277"/>
    </source>
</evidence>
<evidence type="ECO:0000256" key="6">
    <source>
        <dbReference type="ARBA" id="ARBA00022840"/>
    </source>
</evidence>
<dbReference type="PANTHER" id="PTHR10584">
    <property type="entry name" value="SUGAR KINASE"/>
    <property type="match status" value="1"/>
</dbReference>
<keyword evidence="9 10" id="KW-0119">Carbohydrate metabolism</keyword>
<dbReference type="UniPathway" id="UPA00704">
    <property type="reaction ID" value="UER00715"/>
</dbReference>
<feature type="binding site" evidence="10">
    <location>
        <position position="290"/>
    </location>
    <ligand>
        <name>K(+)</name>
        <dbReference type="ChEBI" id="CHEBI:29103"/>
    </ligand>
</feature>
<dbReference type="InterPro" id="IPR002139">
    <property type="entry name" value="Ribo/fructo_kinase"/>
</dbReference>
<comment type="similarity">
    <text evidence="11">Belongs to the carbohydrate kinase PfkB family. LacC subfamily.</text>
</comment>
<evidence type="ECO:0000256" key="2">
    <source>
        <dbReference type="ARBA" id="ARBA00022679"/>
    </source>
</evidence>
<comment type="subcellular location">
    <subcellularLocation>
        <location evidence="10">Cytoplasm</location>
    </subcellularLocation>
</comment>
<keyword evidence="7 10" id="KW-0460">Magnesium</keyword>
<dbReference type="UniPathway" id="UPA00916">
    <property type="reaction ID" value="UER00889"/>
</dbReference>
<dbReference type="InterPro" id="IPR011877">
    <property type="entry name" value="Ribokinase"/>
</dbReference>
<dbReference type="HAMAP" id="MF_01987">
    <property type="entry name" value="Ribokinase"/>
    <property type="match status" value="1"/>
</dbReference>
<feature type="site" description="Important for substrate specificity" evidence="10">
    <location>
        <position position="10"/>
    </location>
</feature>
<feature type="binding site" evidence="10">
    <location>
        <position position="284"/>
    </location>
    <ligand>
        <name>K(+)</name>
        <dbReference type="ChEBI" id="CHEBI:29103"/>
    </ligand>
</feature>
<dbReference type="GO" id="GO:0004747">
    <property type="term" value="F:ribokinase activity"/>
    <property type="evidence" value="ECO:0007669"/>
    <property type="project" value="UniProtKB-UniRule"/>
</dbReference>
<feature type="binding site" evidence="10">
    <location>
        <begin position="38"/>
        <end position="42"/>
    </location>
    <ligand>
        <name>substrate</name>
    </ligand>
</feature>
<dbReference type="GO" id="GO:0019303">
    <property type="term" value="P:D-ribose catabolic process"/>
    <property type="evidence" value="ECO:0007669"/>
    <property type="project" value="UniProtKB-UniPathway"/>
</dbReference>
<dbReference type="EC" id="2.7.1.229" evidence="10"/>
<evidence type="ECO:0000313" key="13">
    <source>
        <dbReference type="EMBL" id="QNN61085.1"/>
    </source>
</evidence>
<reference evidence="13 14" key="1">
    <citation type="submission" date="2020-08" db="EMBL/GenBank/DDBJ databases">
        <title>Genome sequence of Erysipelothrix inopinata DSM 15511T.</title>
        <authorList>
            <person name="Hyun D.-W."/>
            <person name="Bae J.-W."/>
        </authorList>
    </citation>
    <scope>NUCLEOTIDE SEQUENCE [LARGE SCALE GENOMIC DNA]</scope>
    <source>
        <strain evidence="13 14">DSM 15511</strain>
    </source>
</reference>
<dbReference type="RefSeq" id="WP_187534203.1">
    <property type="nucleotide sequence ID" value="NZ_CBCSHU010000001.1"/>
</dbReference>
<dbReference type="PRINTS" id="PR00990">
    <property type="entry name" value="RIBOKINASE"/>
</dbReference>
<name>A0A7G9RZR0_9FIRM</name>
<feature type="binding site" evidence="10">
    <location>
        <position position="251"/>
    </location>
    <ligand>
        <name>substrate</name>
    </ligand>
</feature>
<dbReference type="GO" id="GO:0009024">
    <property type="term" value="F:tagatose-6-phosphate kinase activity"/>
    <property type="evidence" value="ECO:0007669"/>
    <property type="project" value="UniProtKB-EC"/>
</dbReference>
<dbReference type="Proteomes" id="UP000515928">
    <property type="component" value="Chromosome"/>
</dbReference>
<organism evidence="13 14">
    <name type="scientific">Erysipelothrix inopinata</name>
    <dbReference type="NCBI Taxonomy" id="225084"/>
    <lineage>
        <taxon>Bacteria</taxon>
        <taxon>Bacillati</taxon>
        <taxon>Bacillota</taxon>
        <taxon>Erysipelotrichia</taxon>
        <taxon>Erysipelotrichales</taxon>
        <taxon>Erysipelotrichaceae</taxon>
        <taxon>Erysipelothrix</taxon>
    </lineage>
</organism>
<sequence>MNILVVGSFMMDQVVTTSLVPQKGETVIGESFTINPGGKGANQAVTAKRLGANVKMVGQLGDDPNGEIFVRVLDEEGIDIQDILIDTKQSTGVGFITKETSGDNRIIVIPGANMTYKYSDFEKIIDKLDEISIAILQLEMDFEVTYKIISKLQNLQIPIILNPAPAQILSDKWLSKINYLTPNETELGILTNSVIETLEDVEKAVNQLLNKGVDNVIVTLGDKGAYFANQFETGYVEANKVEVVDTVAAGDSFNGALAVAILEGKSMRDSVMFANRVGSMTVTKVGAISSLPYRKDLDS</sequence>
<comment type="catalytic activity">
    <reaction evidence="11">
        <text>D-tagatofuranose 6-phosphate + ATP = D-tagatofuranose 1,6-bisphosphate + ADP + H(+)</text>
        <dbReference type="Rhea" id="RHEA:12420"/>
        <dbReference type="ChEBI" id="CHEBI:15378"/>
        <dbReference type="ChEBI" id="CHEBI:30616"/>
        <dbReference type="ChEBI" id="CHEBI:58694"/>
        <dbReference type="ChEBI" id="CHEBI:58695"/>
        <dbReference type="ChEBI" id="CHEBI:456216"/>
        <dbReference type="EC" id="2.7.1.144"/>
    </reaction>
</comment>
<dbReference type="NCBIfam" id="TIGR02152">
    <property type="entry name" value="D_ribokin_bact"/>
    <property type="match status" value="1"/>
</dbReference>
<feature type="binding site" evidence="10">
    <location>
        <begin position="10"/>
        <end position="12"/>
    </location>
    <ligand>
        <name>substrate</name>
    </ligand>
</feature>
<keyword evidence="3 10" id="KW-0479">Metal-binding</keyword>
<accession>A0A7G9RZR0</accession>
<keyword evidence="11" id="KW-0423">Lactose metabolism</keyword>
<evidence type="ECO:0000259" key="12">
    <source>
        <dbReference type="Pfam" id="PF00294"/>
    </source>
</evidence>
<feature type="binding site" evidence="10">
    <location>
        <position position="281"/>
    </location>
    <ligand>
        <name>K(+)</name>
        <dbReference type="ChEBI" id="CHEBI:29103"/>
    </ligand>
</feature>
<dbReference type="PIRSF" id="PIRSF000535">
    <property type="entry name" value="1PFK/6PFK/LacC"/>
    <property type="match status" value="1"/>
</dbReference>
<dbReference type="GO" id="GO:0005524">
    <property type="term" value="F:ATP binding"/>
    <property type="evidence" value="ECO:0007669"/>
    <property type="project" value="UniProtKB-UniRule"/>
</dbReference>
<dbReference type="InterPro" id="IPR002173">
    <property type="entry name" value="Carboh/pur_kinase_PfkB_CS"/>
</dbReference>
<keyword evidence="14" id="KW-1185">Reference proteome</keyword>
<keyword evidence="8 10" id="KW-0630">Potassium</keyword>
<evidence type="ECO:0000256" key="10">
    <source>
        <dbReference type="HAMAP-Rule" id="MF_01987"/>
    </source>
</evidence>
<comment type="pathway">
    <text evidence="11">Carbohydrate metabolism; D-tagatose 6-phosphate degradation; D-glyceraldehyde 3-phosphate and glycerone phosphate from D-tagatose 6-phosphate: step 1/2.</text>
</comment>
<evidence type="ECO:0000313" key="14">
    <source>
        <dbReference type="Proteomes" id="UP000515928"/>
    </source>
</evidence>
<dbReference type="GO" id="GO:2001059">
    <property type="term" value="P:D-tagatose 6-phosphate catabolic process"/>
    <property type="evidence" value="ECO:0007669"/>
    <property type="project" value="UniProtKB-UniPathway"/>
</dbReference>
<dbReference type="SUPFAM" id="SSF53613">
    <property type="entry name" value="Ribokinase-like"/>
    <property type="match status" value="1"/>
</dbReference>
<keyword evidence="6 10" id="KW-0067">ATP-binding</keyword>
<feature type="binding site" evidence="10">
    <location>
        <position position="286"/>
    </location>
    <ligand>
        <name>K(+)</name>
        <dbReference type="ChEBI" id="CHEBI:29103"/>
    </ligand>
</feature>
<proteinExistence type="inferred from homology"/>
<feature type="binding site" evidence="10">
    <location>
        <position position="247"/>
    </location>
    <ligand>
        <name>K(+)</name>
        <dbReference type="ChEBI" id="CHEBI:29103"/>
    </ligand>
</feature>
<feature type="binding site" evidence="10">
    <location>
        <position position="183"/>
    </location>
    <ligand>
        <name>ATP</name>
        <dbReference type="ChEBI" id="CHEBI:30616"/>
    </ligand>
</feature>
<dbReference type="InterPro" id="IPR029056">
    <property type="entry name" value="Ribokinase-like"/>
</dbReference>
<comment type="similarity">
    <text evidence="10">Belongs to the carbohydrate kinase PfkB family. Deoxyribokinase subfamily.</text>
</comment>
<feature type="domain" description="Carbohydrate kinase PfkB" evidence="12">
    <location>
        <begin position="2"/>
        <end position="292"/>
    </location>
</feature>
<dbReference type="AlphaFoldDB" id="A0A7G9RZR0"/>
<feature type="binding site" evidence="10">
    <location>
        <begin position="250"/>
        <end position="251"/>
    </location>
    <ligand>
        <name>ATP</name>
        <dbReference type="ChEBI" id="CHEBI:30616"/>
    </ligand>
</feature>
<dbReference type="InterPro" id="IPR011611">
    <property type="entry name" value="PfkB_dom"/>
</dbReference>
<evidence type="ECO:0000256" key="7">
    <source>
        <dbReference type="ARBA" id="ARBA00022842"/>
    </source>
</evidence>
<comment type="cofactor">
    <cofactor evidence="10">
        <name>Mg(2+)</name>
        <dbReference type="ChEBI" id="CHEBI:18420"/>
    </cofactor>
</comment>
<feature type="active site" description="Proton acceptor" evidence="10">
    <location>
        <position position="251"/>
    </location>
</feature>
<dbReference type="KEGG" id="eio:H9L01_01590"/>
<comment type="function">
    <text evidence="10">Catalyzes the ATP-dependent phosphorylation of 2-deoxy-D-ribose to 2-deoxy-D-ribose 5-phosphate (dRib-5P), allowing the use of deoxyribose as the sole carbon source.</text>
</comment>
<dbReference type="PROSITE" id="PS00584">
    <property type="entry name" value="PFKB_KINASES_2"/>
    <property type="match status" value="1"/>
</dbReference>
<dbReference type="Gene3D" id="3.40.1190.20">
    <property type="match status" value="1"/>
</dbReference>
<dbReference type="InterPro" id="IPR017583">
    <property type="entry name" value="Tagatose/fructose_Pkinase"/>
</dbReference>
<comment type="subunit">
    <text evidence="10">Homodimer.</text>
</comment>
<feature type="binding site" evidence="10">
    <location>
        <position position="139"/>
    </location>
    <ligand>
        <name>substrate</name>
    </ligand>
</feature>
<dbReference type="Pfam" id="PF00294">
    <property type="entry name" value="PfkB"/>
    <property type="match status" value="1"/>
</dbReference>
<dbReference type="GO" id="GO:0005829">
    <property type="term" value="C:cytosol"/>
    <property type="evidence" value="ECO:0007669"/>
    <property type="project" value="TreeGrafter"/>
</dbReference>
<evidence type="ECO:0000256" key="5">
    <source>
        <dbReference type="ARBA" id="ARBA00022777"/>
    </source>
</evidence>
<dbReference type="GO" id="GO:0005988">
    <property type="term" value="P:lactose metabolic process"/>
    <property type="evidence" value="ECO:0007669"/>
    <property type="project" value="UniProtKB-KW"/>
</dbReference>
<dbReference type="GO" id="GO:0046872">
    <property type="term" value="F:metal ion binding"/>
    <property type="evidence" value="ECO:0007669"/>
    <property type="project" value="UniProtKB-KW"/>
</dbReference>
<keyword evidence="2 10" id="KW-0808">Transferase</keyword>
<gene>
    <name evidence="13" type="primary">rbsK</name>
    <name evidence="10" type="synonym">deoK</name>
    <name evidence="13" type="ORF">H9L01_01590</name>
</gene>
<feature type="binding site" evidence="10">
    <location>
        <position position="275"/>
    </location>
    <ligand>
        <name>ATP</name>
        <dbReference type="ChEBI" id="CHEBI:30616"/>
    </ligand>
</feature>
<dbReference type="CDD" id="cd01174">
    <property type="entry name" value="ribokinase"/>
    <property type="match status" value="1"/>
</dbReference>
<evidence type="ECO:0000256" key="3">
    <source>
        <dbReference type="ARBA" id="ARBA00022723"/>
    </source>
</evidence>
<keyword evidence="5 10" id="KW-0418">Kinase</keyword>
<evidence type="ECO:0000256" key="1">
    <source>
        <dbReference type="ARBA" id="ARBA00005380"/>
    </source>
</evidence>
<keyword evidence="10" id="KW-0963">Cytoplasm</keyword>
<keyword evidence="4 10" id="KW-0547">Nucleotide-binding</keyword>
<dbReference type="PANTHER" id="PTHR10584:SF166">
    <property type="entry name" value="RIBOKINASE"/>
    <property type="match status" value="1"/>
</dbReference>
<evidence type="ECO:0000256" key="8">
    <source>
        <dbReference type="ARBA" id="ARBA00022958"/>
    </source>
</evidence>
<evidence type="ECO:0000256" key="4">
    <source>
        <dbReference type="ARBA" id="ARBA00022741"/>
    </source>
</evidence>
<evidence type="ECO:0000256" key="11">
    <source>
        <dbReference type="PIRNR" id="PIRNR000535"/>
    </source>
</evidence>
<feature type="binding site" evidence="10">
    <location>
        <begin position="219"/>
        <end position="224"/>
    </location>
    <ligand>
        <name>ATP</name>
        <dbReference type="ChEBI" id="CHEBI:30616"/>
    </ligand>
</feature>
<comment type="catalytic activity">
    <reaction evidence="10">
        <text>2-deoxy-D-ribose + ATP = 2-deoxy-D-ribose 5-phosphate + ADP + H(+)</text>
        <dbReference type="Rhea" id="RHEA:30871"/>
        <dbReference type="ChEBI" id="CHEBI:15378"/>
        <dbReference type="ChEBI" id="CHEBI:30616"/>
        <dbReference type="ChEBI" id="CHEBI:62877"/>
        <dbReference type="ChEBI" id="CHEBI:90761"/>
        <dbReference type="ChEBI" id="CHEBI:456216"/>
        <dbReference type="EC" id="2.7.1.229"/>
    </reaction>
</comment>
<comment type="similarity">
    <text evidence="1">Belongs to the carbohydrate kinase pfkB family.</text>
</comment>